<accession>A0A2I7G2U2</accession>
<organism evidence="1">
    <name type="scientific">Esparto virus</name>
    <dbReference type="NCBI Taxonomy" id="2072209"/>
    <lineage>
        <taxon>Viruses</taxon>
        <taxon>Viruses incertae sedis</taxon>
        <taxon>Naldaviricetes</taxon>
        <taxon>Lefavirales</taxon>
        <taxon>Nudiviridae</taxon>
        <taxon>Alphanudivirus</taxon>
        <taxon>Alphanudivirus tertidromelanogasteris</taxon>
    </lineage>
</organism>
<dbReference type="Proteomes" id="UP000290737">
    <property type="component" value="Genome"/>
</dbReference>
<dbReference type="RefSeq" id="YP_009551793.1">
    <property type="nucleotide sequence ID" value="NC_040536.1"/>
</dbReference>
<evidence type="ECO:0000313" key="1">
    <source>
        <dbReference type="EMBL" id="AUQ43951.1"/>
    </source>
</evidence>
<protein>
    <submittedName>
        <fullName evidence="1">Putative gp48-like protein</fullName>
    </submittedName>
</protein>
<keyword evidence="2" id="KW-1185">Reference proteome</keyword>
<reference evidence="1" key="1">
    <citation type="journal article" date="2021" name="Virus">
        <title>The discovery, distribution and diversity of DNA viruses associated with Drosophila melanogaster in Europe.</title>
        <authorList>
            <person name="Wallace M.A."/>
            <person name="Coffman K.A."/>
            <person name="Gilbert C."/>
            <person name="Ravindran S."/>
            <person name="Albery G.F."/>
            <person name="Abbott J."/>
            <person name="Argyridou E."/>
            <person name="Bellosta P."/>
            <person name="Betancourt A.J."/>
            <person name="Colinet H."/>
            <person name="Eric K."/>
            <person name="Glaser-Schmitt A."/>
            <person name="Grath S."/>
            <person name="Jelic M."/>
            <person name="Kankare M."/>
            <person name="Kozeretska I."/>
            <person name="Loeschcke V."/>
            <person name="Montchamp-Moreau C."/>
            <person name="Ometto L."/>
            <person name="Onder B.S."/>
            <person name="Orengo D.J."/>
            <person name="Parsch J."/>
            <person name="Pascual M."/>
            <person name="Patenkovic A."/>
            <person name="Puerma E."/>
            <person name="Ritchie M.G."/>
            <person name="Rota-Stabelli O."/>
            <person name="Schou M.F."/>
            <person name="Serga S.V."/>
            <person name="Stamenkovic-Radak M."/>
            <person name="Tanaskovic M."/>
            <person name="Veselinovic M.S."/>
            <person name="Vieira J."/>
            <person name="Vieira C.P."/>
            <person name="Kapun M."/>
            <person name="Flatt T."/>
            <person name="Gonzalez J."/>
            <person name="Staubach F."/>
            <person name="Obbard D.J."/>
        </authorList>
    </citation>
    <scope>NUCLEOTIDE SEQUENCE</scope>
    <source>
        <strain evidence="1">SRR3939042_Esparto_2012</strain>
    </source>
</reference>
<dbReference type="KEGG" id="vg:41701786"/>
<dbReference type="EMBL" id="KY608910">
    <property type="protein sequence ID" value="AUQ43951.1"/>
    <property type="molecule type" value="Genomic_DNA"/>
</dbReference>
<evidence type="ECO:0000313" key="2">
    <source>
        <dbReference type="Proteomes" id="UP000290737"/>
    </source>
</evidence>
<name>A0A2I7G2U2_9VIRU</name>
<sequence length="698" mass="82326">MSPPYLNMSDIFKIYTNYEPSSIKIWEMIRSYDPIEFAKLLYILENVTKSSRRKSIAIPMETIHRITHKQQYSNDFVSDDIKLEIDEKPPDIIIKISKIKALRLEKCVDYYSIDNESNYVNRYASCQAKTRPSSHNVNGQSINSNNIDITNANTNSIISNNQTNGNTTSLNQIENIGISYNNIPIQSATFETLHRSEPTIFWNRIQSNNFTIDATEDVDYCNNLTYISSAQYAKRQKLNNTINIPQKTKQSSALSSPPPPHTSITDISITKLMNDLRHNTNNSIPTSIYEQILNHNFGTKVYIELLSNVQYLLLNDNFQMERNAVNAMQDNQSIVVSFLQFYKNIMFEQTIDNDPRNFHFIIIPKARQLSTASLDYLRRDDPQYTNDCSSMYIHQPYFNGMHLIVYSSPSETKCFNRFGELFPNLAYTLRSKVPCTFEVVVLPIDRYNNVRSWRYWQYRRYWVMYIVDVYRYKQSILLDIPFEERIKYAKYIANGNELRLIPNNMQTVDEIYKLYEKNRDIYDPIGGVYRRHRHHVLNNNRYNQQNLDSTILDRHQNSYILFNILYTFDLLHMKVLSVKNDICNIQQLNMNLEMADYRVLCIAYGHCEKYIYLCQYDRTYHQFVHAASMERLGIESDKLQYKPEKIFVMHNKILPMGVLYLRVYFDINYNVIGYDTKSTDSRFNLPYTNCLYIKNALK</sequence>
<dbReference type="GeneID" id="41701786"/>
<proteinExistence type="predicted"/>
<dbReference type="OrthoDB" id="4928at10239"/>